<accession>A0A238WCV3</accession>
<dbReference type="PROSITE" id="PS51257">
    <property type="entry name" value="PROKAR_LIPOPROTEIN"/>
    <property type="match status" value="1"/>
</dbReference>
<dbReference type="Proteomes" id="UP000198310">
    <property type="component" value="Unassembled WGS sequence"/>
</dbReference>
<feature type="signal peptide" evidence="1">
    <location>
        <begin position="1"/>
        <end position="18"/>
    </location>
</feature>
<dbReference type="AlphaFoldDB" id="A0A238WCV3"/>
<feature type="chain" id="PRO_5013303073" description="Lipoprotein" evidence="1">
    <location>
        <begin position="19"/>
        <end position="113"/>
    </location>
</feature>
<keyword evidence="1" id="KW-0732">Signal</keyword>
<protein>
    <recommendedName>
        <fullName evidence="4">Lipoprotein</fullName>
    </recommendedName>
</protein>
<keyword evidence="3" id="KW-1185">Reference proteome</keyword>
<dbReference type="EMBL" id="FZNS01000002">
    <property type="protein sequence ID" value="SNR44181.1"/>
    <property type="molecule type" value="Genomic_DNA"/>
</dbReference>
<proteinExistence type="predicted"/>
<evidence type="ECO:0000313" key="2">
    <source>
        <dbReference type="EMBL" id="SNR44181.1"/>
    </source>
</evidence>
<evidence type="ECO:0000313" key="3">
    <source>
        <dbReference type="Proteomes" id="UP000198310"/>
    </source>
</evidence>
<gene>
    <name evidence="2" type="ORF">SAMN06269173_102465</name>
</gene>
<reference evidence="3" key="1">
    <citation type="submission" date="2017-06" db="EMBL/GenBank/DDBJ databases">
        <authorList>
            <person name="Varghese N."/>
            <person name="Submissions S."/>
        </authorList>
    </citation>
    <scope>NUCLEOTIDE SEQUENCE [LARGE SCALE GENOMIC DNA]</scope>
    <source>
        <strain evidence="3">DSM 28041</strain>
    </source>
</reference>
<dbReference type="RefSeq" id="WP_089332036.1">
    <property type="nucleotide sequence ID" value="NZ_FZNS01000002.1"/>
</dbReference>
<evidence type="ECO:0008006" key="4">
    <source>
        <dbReference type="Google" id="ProtNLM"/>
    </source>
</evidence>
<name>A0A238WCV3_9BACT</name>
<sequence length="113" mass="12233">MKKSLWFVLGGLTALATACDHSLFGDDYPVLVQYAQTGCADPWADKGQNTPAGFRNAAEQYLETRGIILDNVQINTGTADVCFACFCKTGQVLIASAKEEDVPVLVDLGFQRK</sequence>
<evidence type="ECO:0000256" key="1">
    <source>
        <dbReference type="SAM" id="SignalP"/>
    </source>
</evidence>
<organism evidence="2 3">
    <name type="scientific">Hymenobacter mucosus</name>
    <dbReference type="NCBI Taxonomy" id="1411120"/>
    <lineage>
        <taxon>Bacteria</taxon>
        <taxon>Pseudomonadati</taxon>
        <taxon>Bacteroidota</taxon>
        <taxon>Cytophagia</taxon>
        <taxon>Cytophagales</taxon>
        <taxon>Hymenobacteraceae</taxon>
        <taxon>Hymenobacter</taxon>
    </lineage>
</organism>